<sequence length="286" mass="33428">MKIYLLIFVLCISFSKVSTGQQDHRDDFDMNAIGGGAFRDYISAHITEDDLWATSMKKFGTFHSLMHEMMSELARYNGGAEDETDMIPDFTERISGGEWTAYRKNIEKNEEGTWKDFVQQAELMHDRVHQAMFYAVMLDNQLKNRGVNITEYADEDRAPYDVGDVLPELHTLNLNHIHRDSFRDFVWHSDKLKGRHLHAAMHLMMTFDEMRDDLINIWAQHANKLHEPSCAGTFGDRIKMIDWDQYSSSIENCADEDWKAFVKSISLMQNRINQMMDFIITHIEEK</sequence>
<evidence type="ECO:0000313" key="2">
    <source>
        <dbReference type="Proteomes" id="UP000027821"/>
    </source>
</evidence>
<dbReference type="RefSeq" id="WP_035068759.1">
    <property type="nucleotide sequence ID" value="NZ_JMIH01000004.1"/>
</dbReference>
<proteinExistence type="predicted"/>
<evidence type="ECO:0000313" key="1">
    <source>
        <dbReference type="EMBL" id="KEO75807.1"/>
    </source>
</evidence>
<name>A0A074LPF5_9BACT</name>
<dbReference type="OrthoDB" id="1524369at2"/>
<accession>A0A074LPF5</accession>
<gene>
    <name evidence="1" type="ORF">EL17_22550</name>
</gene>
<comment type="caution">
    <text evidence="1">The sequence shown here is derived from an EMBL/GenBank/DDBJ whole genome shotgun (WGS) entry which is preliminary data.</text>
</comment>
<protein>
    <submittedName>
        <fullName evidence="1">Uncharacterized protein</fullName>
    </submittedName>
</protein>
<reference evidence="1 2" key="1">
    <citation type="submission" date="2014-04" db="EMBL/GenBank/DDBJ databases">
        <title>Characterization and application of a salt tolerant electro-active bacterium.</title>
        <authorList>
            <person name="Yang L."/>
            <person name="Wei S."/>
            <person name="Tay Q.X.M."/>
        </authorList>
    </citation>
    <scope>NUCLEOTIDE SEQUENCE [LARGE SCALE GENOMIC DNA]</scope>
    <source>
        <strain evidence="1 2">LY1</strain>
    </source>
</reference>
<organism evidence="1 2">
    <name type="scientific">Anditalea andensis</name>
    <dbReference type="NCBI Taxonomy" id="1048983"/>
    <lineage>
        <taxon>Bacteria</taxon>
        <taxon>Pseudomonadati</taxon>
        <taxon>Bacteroidota</taxon>
        <taxon>Cytophagia</taxon>
        <taxon>Cytophagales</taxon>
        <taxon>Cytophagaceae</taxon>
        <taxon>Anditalea</taxon>
    </lineage>
</organism>
<dbReference type="AlphaFoldDB" id="A0A074LPF5"/>
<keyword evidence="2" id="KW-1185">Reference proteome</keyword>
<dbReference type="EMBL" id="JMIH01000004">
    <property type="protein sequence ID" value="KEO75807.1"/>
    <property type="molecule type" value="Genomic_DNA"/>
</dbReference>
<dbReference type="Proteomes" id="UP000027821">
    <property type="component" value="Unassembled WGS sequence"/>
</dbReference>